<name>A0AC61QY47_9FIRM</name>
<sequence length="854" mass="89300">MKRKNKKKKIIIIAGILAAVFITGTGTWYFISRTGKVRAMVPVEAMSTKVQTGNLSTTVVGTGTLKNDTANAVKIPDGITVDEVMVESGDAVKAGEVLAIVNQASVTQILSQIQDELAELDEEINDTKGDKESAYIKTYIAGRVKKIYAETGENASAVMQEKGSLLVLSIDGKMAVSLEGVSGMGVGDDVTVRLSDGSEKEGTVESASEKSSVITLTDNGTSVGEKVTVLDKSGEEIGSGELYIHQPIEITGTAGTISEIVAEENEEVGAGDTLVKLTDLPDSSEYQQLLDKRSELTETLKALAQLSAQGTIQAEYDGTVESVYVTAEETEGNSTDGYSTGASIGNGMVSVQEKAGFVLTAESVQSTPQKEGFTFANTSETEKSTEEAGVTAVTDLMAVFQELGIAAPVKGEIPVSEIEETGQYTGSIRWTPADGIFAAQTAYTAEIELIAKAGYQFMAVDGAEVSFPGAQTTVWEIGEQCEGNTLKLSLAFPETEKEEESETQGSQENPGDIQNPDNQENQGGSQNGQQGTDGGEGNQQNQNSGQQQNSQQNQNGGQGQNDSQNPNSQQNQNGGQGQNDSQNPNSQQNPNSGQGQNSQQSQNGSQGAIRTQTGVSGGSLAGASASAVSTASQASSNGNAEETADSSMVTVFTISKNENVLLSVNIDELDILSIQEGQKAAVTLDALEGQEFEGEITKISRTASNSGGVTKYTAEVTIPKEESMLAGMNASAVITIERKENVLTLSADALQERGNRTFVYTETGEDGMLSGEVEVETGISDGTNVEIVSGLESGQTVYYHRVASENEGEEGFGGMMMNGMPGGGMQNMGGERPDKSGGQPPSGGFGGPGGQRGE</sequence>
<proteinExistence type="predicted"/>
<evidence type="ECO:0000313" key="2">
    <source>
        <dbReference type="Proteomes" id="UP000307720"/>
    </source>
</evidence>
<comment type="caution">
    <text evidence="1">The sequence shown here is derived from an EMBL/GenBank/DDBJ whole genome shotgun (WGS) entry which is preliminary data.</text>
</comment>
<accession>A0AC61QY47</accession>
<evidence type="ECO:0000313" key="1">
    <source>
        <dbReference type="EMBL" id="TGX98013.1"/>
    </source>
</evidence>
<reference evidence="1" key="1">
    <citation type="submission" date="2019-04" db="EMBL/GenBank/DDBJ databases">
        <title>Microbes associate with the intestines of laboratory mice.</title>
        <authorList>
            <person name="Navarre W."/>
            <person name="Wong E."/>
            <person name="Huang K."/>
            <person name="Tropini C."/>
            <person name="Ng K."/>
            <person name="Yu B."/>
        </authorList>
    </citation>
    <scope>NUCLEOTIDE SEQUENCE</scope>
    <source>
        <strain evidence="1">NM72_1-8</strain>
    </source>
</reference>
<keyword evidence="2" id="KW-1185">Reference proteome</keyword>
<dbReference type="EMBL" id="SRZB01000023">
    <property type="protein sequence ID" value="TGX98013.1"/>
    <property type="molecule type" value="Genomic_DNA"/>
</dbReference>
<organism evidence="1 2">
    <name type="scientific">Hominisplanchenecus murintestinalis</name>
    <dbReference type="NCBI Taxonomy" id="2941517"/>
    <lineage>
        <taxon>Bacteria</taxon>
        <taxon>Bacillati</taxon>
        <taxon>Bacillota</taxon>
        <taxon>Clostridia</taxon>
        <taxon>Lachnospirales</taxon>
        <taxon>Lachnospiraceae</taxon>
        <taxon>Hominisplanchenecus</taxon>
    </lineage>
</organism>
<protein>
    <submittedName>
        <fullName evidence="1">HlyD family efflux transporter periplasmic adaptor subunit</fullName>
    </submittedName>
</protein>
<dbReference type="Proteomes" id="UP000307720">
    <property type="component" value="Unassembled WGS sequence"/>
</dbReference>
<gene>
    <name evidence="1" type="ORF">E5357_10625</name>
</gene>